<protein>
    <submittedName>
        <fullName evidence="1">Recombination and repair protein RecT</fullName>
    </submittedName>
</protein>
<organism evidence="1 3">
    <name type="scientific">Shewanella morhuae</name>
    <dbReference type="NCBI Taxonomy" id="365591"/>
    <lineage>
        <taxon>Bacteria</taxon>
        <taxon>Pseudomonadati</taxon>
        <taxon>Pseudomonadota</taxon>
        <taxon>Gammaproteobacteria</taxon>
        <taxon>Alteromonadales</taxon>
        <taxon>Shewanellaceae</taxon>
        <taxon>Shewanella</taxon>
    </lineage>
</organism>
<evidence type="ECO:0000313" key="3">
    <source>
        <dbReference type="Proteomes" id="UP000255061"/>
    </source>
</evidence>
<dbReference type="GO" id="GO:0003677">
    <property type="term" value="F:DNA binding"/>
    <property type="evidence" value="ECO:0007669"/>
    <property type="project" value="InterPro"/>
</dbReference>
<dbReference type="GO" id="GO:0006259">
    <property type="term" value="P:DNA metabolic process"/>
    <property type="evidence" value="ECO:0007669"/>
    <property type="project" value="InterPro"/>
</dbReference>
<dbReference type="Proteomes" id="UP000255061">
    <property type="component" value="Unassembled WGS sequence"/>
</dbReference>
<sequence length="238" mass="26769">MQTAQVKLSVPHQQVYQDNFNYLSSQVVGHLVDLNEEIGYLNQIVFNSLSTASPLDVAAPWSVYGLLLNVCRLGLSLNPEKKLAYVMPSWSETGEIIMKLYPGYRGEIAIASNFNVIKNANAVLVYENDHFRIQAATGEIEHFVTSLSIDPRVRGACSGGYCRSVLMDNTIQISYLSIEEMNAIAQNQIEANMGNTPWNSIWRTEMNRVALYRRAAKDWRQLIKATPEIQSALSDTEY</sequence>
<reference evidence="1 3" key="1">
    <citation type="submission" date="2018-06" db="EMBL/GenBank/DDBJ databases">
        <authorList>
            <consortium name="Pathogen Informatics"/>
            <person name="Doyle S."/>
        </authorList>
    </citation>
    <scope>NUCLEOTIDE SEQUENCE [LARGE SCALE GENOMIC DNA]</scope>
    <source>
        <strain evidence="1 3">NCTC10736</strain>
    </source>
</reference>
<evidence type="ECO:0000313" key="2">
    <source>
        <dbReference type="EMBL" id="SUJ10546.1"/>
    </source>
</evidence>
<gene>
    <name evidence="1" type="ORF">NCTC10736_03808</name>
    <name evidence="2" type="ORF">NCTC10736_04133</name>
</gene>
<proteinExistence type="predicted"/>
<dbReference type="EMBL" id="UGYV01000004">
    <property type="protein sequence ID" value="SUJ10546.1"/>
    <property type="molecule type" value="Genomic_DNA"/>
</dbReference>
<dbReference type="InterPro" id="IPR018330">
    <property type="entry name" value="RecT_fam"/>
</dbReference>
<name>A0A380BSX6_9GAMM</name>
<dbReference type="RefSeq" id="WP_115407185.1">
    <property type="nucleotide sequence ID" value="NZ_UGYV01000002.1"/>
</dbReference>
<dbReference type="Pfam" id="PF03837">
    <property type="entry name" value="RecT"/>
    <property type="match status" value="1"/>
</dbReference>
<dbReference type="AlphaFoldDB" id="A0A380BSX6"/>
<dbReference type="EMBL" id="UGYV01000002">
    <property type="protein sequence ID" value="SUJ05351.1"/>
    <property type="molecule type" value="Genomic_DNA"/>
</dbReference>
<accession>A0A380BSX6</accession>
<evidence type="ECO:0000313" key="1">
    <source>
        <dbReference type="EMBL" id="SUJ05351.1"/>
    </source>
</evidence>